<dbReference type="GO" id="GO:0005829">
    <property type="term" value="C:cytosol"/>
    <property type="evidence" value="ECO:0007669"/>
    <property type="project" value="TreeGrafter"/>
</dbReference>
<dbReference type="PANTHER" id="PTHR43725:SF6">
    <property type="entry name" value="CHLOROPLAST STEM-LOOP BINDING PROTEIN OF 41 KDA A, CHLOROPLASTIC"/>
    <property type="match status" value="1"/>
</dbReference>
<dbReference type="AlphaFoldDB" id="A0AAV9IIU2"/>
<reference evidence="2 3" key="1">
    <citation type="submission" date="2022-07" db="EMBL/GenBank/DDBJ databases">
        <title>Genome-wide signatures of adaptation to extreme environments.</title>
        <authorList>
            <person name="Cho C.H."/>
            <person name="Yoon H.S."/>
        </authorList>
    </citation>
    <scope>NUCLEOTIDE SEQUENCE [LARGE SCALE GENOMIC DNA]</scope>
    <source>
        <strain evidence="2 3">108.79 E11</strain>
    </source>
</reference>
<dbReference type="InterPro" id="IPR036291">
    <property type="entry name" value="NAD(P)-bd_dom_sf"/>
</dbReference>
<sequence>MLSSHAFIPNTLFVTQFKKFPIQTKSRKLDSLQLTCSGIVLNTKSGGHAFVGYYLSRSLQKQGVKVTLWNEGFEEELQRSQPFSYYPELQSLGADILFSNSAIDTLKDRVKNCDWIVDNFSKSVETAKPLVELAMQVGVRQYLFISSAGIYKASSMIPHLEDDPINSHSPISETEQFLLSQNSFAATCFRPIYLVGLKSAKTSYTDYFFDRIVRGQKVPIPYPGEQLVSLSHVEDLVRMIILSIDNSKAFQQIFNATSGKFITFEALAKLCSQVCSKPLHMFCYDADLSSETFSLFPFRNRHFTADPRKAQQLLNWNSSTNLAENIAEMFAEYLSQQKDKRNISFHEDQQLKEIQRV</sequence>
<dbReference type="GO" id="GO:0003978">
    <property type="term" value="F:UDP-glucose 4-epimerase activity"/>
    <property type="evidence" value="ECO:0007669"/>
    <property type="project" value="TreeGrafter"/>
</dbReference>
<dbReference type="Gene3D" id="3.40.50.720">
    <property type="entry name" value="NAD(P)-binding Rossmann-like Domain"/>
    <property type="match status" value="1"/>
</dbReference>
<accession>A0AAV9IIU2</accession>
<dbReference type="Proteomes" id="UP001300502">
    <property type="component" value="Unassembled WGS sequence"/>
</dbReference>
<proteinExistence type="predicted"/>
<organism evidence="2 3">
    <name type="scientific">Galdieria yellowstonensis</name>
    <dbReference type="NCBI Taxonomy" id="3028027"/>
    <lineage>
        <taxon>Eukaryota</taxon>
        <taxon>Rhodophyta</taxon>
        <taxon>Bangiophyceae</taxon>
        <taxon>Galdieriales</taxon>
        <taxon>Galdieriaceae</taxon>
        <taxon>Galdieria</taxon>
    </lineage>
</organism>
<dbReference type="SUPFAM" id="SSF51735">
    <property type="entry name" value="NAD(P)-binding Rossmann-fold domains"/>
    <property type="match status" value="1"/>
</dbReference>
<evidence type="ECO:0000313" key="3">
    <source>
        <dbReference type="Proteomes" id="UP001300502"/>
    </source>
</evidence>
<dbReference type="InterPro" id="IPR001509">
    <property type="entry name" value="Epimerase_deHydtase"/>
</dbReference>
<evidence type="ECO:0000313" key="2">
    <source>
        <dbReference type="EMBL" id="KAK4527352.1"/>
    </source>
</evidence>
<keyword evidence="3" id="KW-1185">Reference proteome</keyword>
<dbReference type="GO" id="GO:0005996">
    <property type="term" value="P:monosaccharide metabolic process"/>
    <property type="evidence" value="ECO:0007669"/>
    <property type="project" value="TreeGrafter"/>
</dbReference>
<dbReference type="Pfam" id="PF01370">
    <property type="entry name" value="Epimerase"/>
    <property type="match status" value="1"/>
</dbReference>
<protein>
    <recommendedName>
        <fullName evidence="1">NAD-dependent epimerase/dehydratase domain-containing protein</fullName>
    </recommendedName>
</protein>
<gene>
    <name evidence="2" type="ORF">GAYE_SCF38G5274</name>
</gene>
<feature type="domain" description="NAD-dependent epimerase/dehydratase" evidence="1">
    <location>
        <begin position="46"/>
        <end position="255"/>
    </location>
</feature>
<dbReference type="EMBL" id="JANCYU010000050">
    <property type="protein sequence ID" value="KAK4527352.1"/>
    <property type="molecule type" value="Genomic_DNA"/>
</dbReference>
<evidence type="ECO:0000259" key="1">
    <source>
        <dbReference type="Pfam" id="PF01370"/>
    </source>
</evidence>
<name>A0AAV9IIU2_9RHOD</name>
<comment type="caution">
    <text evidence="2">The sequence shown here is derived from an EMBL/GenBank/DDBJ whole genome shotgun (WGS) entry which is preliminary data.</text>
</comment>
<dbReference type="PANTHER" id="PTHR43725">
    <property type="entry name" value="UDP-GLUCOSE 4-EPIMERASE"/>
    <property type="match status" value="1"/>
</dbReference>